<reference evidence="1" key="1">
    <citation type="submission" date="2018-02" db="EMBL/GenBank/DDBJ databases">
        <title>Rhizophora mucronata_Transcriptome.</title>
        <authorList>
            <person name="Meera S.P."/>
            <person name="Sreeshan A."/>
            <person name="Augustine A."/>
        </authorList>
    </citation>
    <scope>NUCLEOTIDE SEQUENCE</scope>
    <source>
        <tissue evidence="1">Leaf</tissue>
    </source>
</reference>
<organism evidence="1">
    <name type="scientific">Rhizophora mucronata</name>
    <name type="common">Asiatic mangrove</name>
    <dbReference type="NCBI Taxonomy" id="61149"/>
    <lineage>
        <taxon>Eukaryota</taxon>
        <taxon>Viridiplantae</taxon>
        <taxon>Streptophyta</taxon>
        <taxon>Embryophyta</taxon>
        <taxon>Tracheophyta</taxon>
        <taxon>Spermatophyta</taxon>
        <taxon>Magnoliopsida</taxon>
        <taxon>eudicotyledons</taxon>
        <taxon>Gunneridae</taxon>
        <taxon>Pentapetalae</taxon>
        <taxon>rosids</taxon>
        <taxon>fabids</taxon>
        <taxon>Malpighiales</taxon>
        <taxon>Rhizophoraceae</taxon>
        <taxon>Rhizophora</taxon>
    </lineage>
</organism>
<protein>
    <submittedName>
        <fullName evidence="1">Uncharacterized protein MANES_11G138500</fullName>
    </submittedName>
</protein>
<dbReference type="SUPFAM" id="SSF56784">
    <property type="entry name" value="HAD-like"/>
    <property type="match status" value="1"/>
</dbReference>
<dbReference type="Gene3D" id="3.40.50.1000">
    <property type="entry name" value="HAD superfamily/HAD-like"/>
    <property type="match status" value="2"/>
</dbReference>
<sequence length="135" mass="14864">MRVPIIVAKATRSQAKQHPLPSILSRSLFHHFSASKRCGFGIGFDIDGVVLRGESPIGGSPQAIRRLYDNSGALNIPFIFLTNGGGFPESKRALELSRILDVNILPLQVVQGHTPFKQLANVYVFKPESDLDLRK</sequence>
<accession>A0A2P2NIZ6</accession>
<name>A0A2P2NIZ6_RHIMU</name>
<dbReference type="InterPro" id="IPR006357">
    <property type="entry name" value="HAD-SF_hydro_IIA"/>
</dbReference>
<evidence type="ECO:0000313" key="1">
    <source>
        <dbReference type="EMBL" id="MBX42433.1"/>
    </source>
</evidence>
<dbReference type="AlphaFoldDB" id="A0A2P2NIZ6"/>
<dbReference type="Pfam" id="PF13344">
    <property type="entry name" value="Hydrolase_6"/>
    <property type="match status" value="1"/>
</dbReference>
<dbReference type="EMBL" id="GGEC01061949">
    <property type="protein sequence ID" value="MBX42433.1"/>
    <property type="molecule type" value="Transcribed_RNA"/>
</dbReference>
<dbReference type="InterPro" id="IPR036412">
    <property type="entry name" value="HAD-like_sf"/>
</dbReference>
<dbReference type="InterPro" id="IPR023214">
    <property type="entry name" value="HAD_sf"/>
</dbReference>
<proteinExistence type="predicted"/>